<comment type="subcellular location">
    <subcellularLocation>
        <location evidence="1">Cell membrane</location>
        <topology evidence="1">Multi-pass membrane protein</topology>
    </subcellularLocation>
</comment>
<dbReference type="PANTHER" id="PTHR34582:SF7">
    <property type="entry name" value="UPF0702 TRANSMEMBRANE PROTEIN YDFS"/>
    <property type="match status" value="1"/>
</dbReference>
<evidence type="ECO:0000313" key="10">
    <source>
        <dbReference type="EMBL" id="OYD09173.1"/>
    </source>
</evidence>
<comment type="caution">
    <text evidence="10">The sequence shown here is derived from an EMBL/GenBank/DDBJ whole genome shotgun (WGS) entry which is preliminary data.</text>
</comment>
<feature type="domain" description="YetF C-terminal" evidence="9">
    <location>
        <begin position="50"/>
        <end position="189"/>
    </location>
</feature>
<evidence type="ECO:0000256" key="2">
    <source>
        <dbReference type="ARBA" id="ARBA00006448"/>
    </source>
</evidence>
<dbReference type="InterPro" id="IPR007353">
    <property type="entry name" value="DUF421"/>
</dbReference>
<evidence type="ECO:0000259" key="9">
    <source>
        <dbReference type="Pfam" id="PF04239"/>
    </source>
</evidence>
<protein>
    <recommendedName>
        <fullName evidence="9">YetF C-terminal domain-containing protein</fullName>
    </recommendedName>
</protein>
<keyword evidence="3" id="KW-1003">Cell membrane</keyword>
<evidence type="ECO:0000256" key="6">
    <source>
        <dbReference type="ARBA" id="ARBA00023136"/>
    </source>
</evidence>
<keyword evidence="6 8" id="KW-0472">Membrane</keyword>
<feature type="region of interest" description="Disordered" evidence="7">
    <location>
        <begin position="118"/>
        <end position="142"/>
    </location>
</feature>
<comment type="similarity">
    <text evidence="2">Belongs to the UPF0702 family.</text>
</comment>
<feature type="compositionally biased region" description="Pro residues" evidence="7">
    <location>
        <begin position="133"/>
        <end position="142"/>
    </location>
</feature>
<dbReference type="EMBL" id="NOWF01000002">
    <property type="protein sequence ID" value="OYD09173.1"/>
    <property type="molecule type" value="Genomic_DNA"/>
</dbReference>
<evidence type="ECO:0000256" key="8">
    <source>
        <dbReference type="SAM" id="Phobius"/>
    </source>
</evidence>
<sequence length="204" mass="23010">MTPFEYINGITFGSIAGVMATDLESGTMKHLFGLVLFGLLTLLMSYLSLKSRRGRKLLEGDPVIFISDGQILEENLRKNRLNMSEIMHLLRKKDVFDISEVQYAIIENDGEVSVMKKPEHQNATKQDAHQQSPPIPPPKPPQIPMELVVDGQIIYENLRSIGKDGKWLMNELKRVASVASIRDVFYAAMESDGSLYVDTRKDEV</sequence>
<dbReference type="Pfam" id="PF04239">
    <property type="entry name" value="DUF421"/>
    <property type="match status" value="1"/>
</dbReference>
<keyword evidence="5 8" id="KW-1133">Transmembrane helix</keyword>
<evidence type="ECO:0000256" key="4">
    <source>
        <dbReference type="ARBA" id="ARBA00022692"/>
    </source>
</evidence>
<dbReference type="AlphaFoldDB" id="A0A235BA39"/>
<reference evidence="10 11" key="1">
    <citation type="submission" date="2017-07" db="EMBL/GenBank/DDBJ databases">
        <title>The genome sequence of Paludifilum halophilum highlights mechanisms for microbial adaptation to high salt environemnts.</title>
        <authorList>
            <person name="Belbahri L."/>
        </authorList>
    </citation>
    <scope>NUCLEOTIDE SEQUENCE [LARGE SCALE GENOMIC DNA]</scope>
    <source>
        <strain evidence="10 11">DSM 102817</strain>
    </source>
</reference>
<evidence type="ECO:0000313" key="11">
    <source>
        <dbReference type="Proteomes" id="UP000215459"/>
    </source>
</evidence>
<keyword evidence="11" id="KW-1185">Reference proteome</keyword>
<dbReference type="InterPro" id="IPR023090">
    <property type="entry name" value="UPF0702_alpha/beta_dom_sf"/>
</dbReference>
<gene>
    <name evidence="10" type="ORF">CHM34_03970</name>
</gene>
<proteinExistence type="inferred from homology"/>
<evidence type="ECO:0000256" key="5">
    <source>
        <dbReference type="ARBA" id="ARBA00022989"/>
    </source>
</evidence>
<feature type="compositionally biased region" description="Basic and acidic residues" evidence="7">
    <location>
        <begin position="118"/>
        <end position="128"/>
    </location>
</feature>
<feature type="transmembrane region" description="Helical" evidence="8">
    <location>
        <begin position="31"/>
        <end position="49"/>
    </location>
</feature>
<name>A0A235BA39_9BACL</name>
<dbReference type="OrthoDB" id="9778331at2"/>
<keyword evidence="4 8" id="KW-0812">Transmembrane</keyword>
<dbReference type="GO" id="GO:0005886">
    <property type="term" value="C:plasma membrane"/>
    <property type="evidence" value="ECO:0007669"/>
    <property type="project" value="UniProtKB-SubCell"/>
</dbReference>
<evidence type="ECO:0000256" key="1">
    <source>
        <dbReference type="ARBA" id="ARBA00004651"/>
    </source>
</evidence>
<dbReference type="PANTHER" id="PTHR34582">
    <property type="entry name" value="UPF0702 TRANSMEMBRANE PROTEIN YCAP"/>
    <property type="match status" value="1"/>
</dbReference>
<evidence type="ECO:0000256" key="3">
    <source>
        <dbReference type="ARBA" id="ARBA00022475"/>
    </source>
</evidence>
<organism evidence="10 11">
    <name type="scientific">Paludifilum halophilum</name>
    <dbReference type="NCBI Taxonomy" id="1642702"/>
    <lineage>
        <taxon>Bacteria</taxon>
        <taxon>Bacillati</taxon>
        <taxon>Bacillota</taxon>
        <taxon>Bacilli</taxon>
        <taxon>Bacillales</taxon>
        <taxon>Thermoactinomycetaceae</taxon>
        <taxon>Paludifilum</taxon>
    </lineage>
</organism>
<dbReference type="Gene3D" id="3.30.240.20">
    <property type="entry name" value="bsu07140 like domains"/>
    <property type="match status" value="2"/>
</dbReference>
<evidence type="ECO:0000256" key="7">
    <source>
        <dbReference type="SAM" id="MobiDB-lite"/>
    </source>
</evidence>
<dbReference type="Proteomes" id="UP000215459">
    <property type="component" value="Unassembled WGS sequence"/>
</dbReference>
<accession>A0A235BA39</accession>